<dbReference type="PROSITE" id="PS51186">
    <property type="entry name" value="GNAT"/>
    <property type="match status" value="1"/>
</dbReference>
<dbReference type="InterPro" id="IPR000182">
    <property type="entry name" value="GNAT_dom"/>
</dbReference>
<dbReference type="Gene3D" id="3.40.630.30">
    <property type="match status" value="1"/>
</dbReference>
<dbReference type="Pfam" id="PF00583">
    <property type="entry name" value="Acetyltransf_1"/>
    <property type="match status" value="1"/>
</dbReference>
<evidence type="ECO:0000259" key="1">
    <source>
        <dbReference type="PROSITE" id="PS51186"/>
    </source>
</evidence>
<dbReference type="SUPFAM" id="SSF55729">
    <property type="entry name" value="Acyl-CoA N-acyltransferases (Nat)"/>
    <property type="match status" value="1"/>
</dbReference>
<accession>A0ABP8ADK7</accession>
<dbReference type="EMBL" id="BAABBW010000009">
    <property type="protein sequence ID" value="GAA4182197.1"/>
    <property type="molecule type" value="Genomic_DNA"/>
</dbReference>
<gene>
    <name evidence="2" type="ORF">GCM10022287_38610</name>
</gene>
<evidence type="ECO:0000313" key="2">
    <source>
        <dbReference type="EMBL" id="GAA4182197.1"/>
    </source>
</evidence>
<name>A0ABP8ADK7_9MICO</name>
<keyword evidence="3" id="KW-1185">Reference proteome</keyword>
<dbReference type="CDD" id="cd04301">
    <property type="entry name" value="NAT_SF"/>
    <property type="match status" value="1"/>
</dbReference>
<sequence length="206" mass="23137">MAKTLSDAQLRIVPANEASWSDVQMIFGERGDAHGCQCQWFKASARDYRELSWQELEQREREITNCGDPHATTTTGLVAFLDDDPAAWVAVEPRINYPRMQRQRIPWQGRDEDRDDPDVWAITCFVTRVGYRGRGLMSELTIAAADYAKSRGARAVEGYPLVAEAGEKLGWGELFVGARSSFEAAGFSEVSRPSARRAVMRLEFAE</sequence>
<protein>
    <submittedName>
        <fullName evidence="2">GNAT family N-acetyltransferase</fullName>
    </submittedName>
</protein>
<organism evidence="2 3">
    <name type="scientific">Gryllotalpicola koreensis</name>
    <dbReference type="NCBI Taxonomy" id="993086"/>
    <lineage>
        <taxon>Bacteria</taxon>
        <taxon>Bacillati</taxon>
        <taxon>Actinomycetota</taxon>
        <taxon>Actinomycetes</taxon>
        <taxon>Micrococcales</taxon>
        <taxon>Microbacteriaceae</taxon>
        <taxon>Gryllotalpicola</taxon>
    </lineage>
</organism>
<dbReference type="Proteomes" id="UP001501079">
    <property type="component" value="Unassembled WGS sequence"/>
</dbReference>
<evidence type="ECO:0000313" key="3">
    <source>
        <dbReference type="Proteomes" id="UP001501079"/>
    </source>
</evidence>
<comment type="caution">
    <text evidence="2">The sequence shown here is derived from an EMBL/GenBank/DDBJ whole genome shotgun (WGS) entry which is preliminary data.</text>
</comment>
<feature type="domain" description="N-acetyltransferase" evidence="1">
    <location>
        <begin position="10"/>
        <end position="205"/>
    </location>
</feature>
<proteinExistence type="predicted"/>
<dbReference type="InterPro" id="IPR016181">
    <property type="entry name" value="Acyl_CoA_acyltransferase"/>
</dbReference>
<reference evidence="3" key="1">
    <citation type="journal article" date="2019" name="Int. J. Syst. Evol. Microbiol.">
        <title>The Global Catalogue of Microorganisms (GCM) 10K type strain sequencing project: providing services to taxonomists for standard genome sequencing and annotation.</title>
        <authorList>
            <consortium name="The Broad Institute Genomics Platform"/>
            <consortium name="The Broad Institute Genome Sequencing Center for Infectious Disease"/>
            <person name="Wu L."/>
            <person name="Ma J."/>
        </authorList>
    </citation>
    <scope>NUCLEOTIDE SEQUENCE [LARGE SCALE GENOMIC DNA]</scope>
    <source>
        <strain evidence="3">JCM 17591</strain>
    </source>
</reference>